<reference evidence="2 3" key="1">
    <citation type="submission" date="2023-09" db="EMBL/GenBank/DDBJ databases">
        <authorList>
            <person name="Wang M."/>
        </authorList>
    </citation>
    <scope>NUCLEOTIDE SEQUENCE [LARGE SCALE GENOMIC DNA]</scope>
    <source>
        <strain evidence="2">GT-2023</strain>
        <tissue evidence="2">Liver</tissue>
    </source>
</reference>
<accession>A0ABR3LZQ0</accession>
<feature type="region of interest" description="Disordered" evidence="1">
    <location>
        <begin position="1"/>
        <end position="24"/>
    </location>
</feature>
<sequence length="112" mass="13146">MSKPVSEERRTEERDHGFPQPFRTVQQGHYECDAEAASTTPQLHQQQEVAWLIKNCPRLAAYPQRRRERERERERQQEEGEVSSSSAQSRCVFTRKDPPPALFCFPEEIKDS</sequence>
<feature type="compositionally biased region" description="Basic and acidic residues" evidence="1">
    <location>
        <begin position="1"/>
        <end position="17"/>
    </location>
</feature>
<keyword evidence="3" id="KW-1185">Reference proteome</keyword>
<evidence type="ECO:0000256" key="1">
    <source>
        <dbReference type="SAM" id="MobiDB-lite"/>
    </source>
</evidence>
<name>A0ABR3LZQ0_9TELE</name>
<comment type="caution">
    <text evidence="2">The sequence shown here is derived from an EMBL/GenBank/DDBJ whole genome shotgun (WGS) entry which is preliminary data.</text>
</comment>
<feature type="region of interest" description="Disordered" evidence="1">
    <location>
        <begin position="62"/>
        <end position="96"/>
    </location>
</feature>
<proteinExistence type="predicted"/>
<dbReference type="Proteomes" id="UP001558613">
    <property type="component" value="Unassembled WGS sequence"/>
</dbReference>
<organism evidence="2 3">
    <name type="scientific">Cirrhinus molitorella</name>
    <name type="common">mud carp</name>
    <dbReference type="NCBI Taxonomy" id="172907"/>
    <lineage>
        <taxon>Eukaryota</taxon>
        <taxon>Metazoa</taxon>
        <taxon>Chordata</taxon>
        <taxon>Craniata</taxon>
        <taxon>Vertebrata</taxon>
        <taxon>Euteleostomi</taxon>
        <taxon>Actinopterygii</taxon>
        <taxon>Neopterygii</taxon>
        <taxon>Teleostei</taxon>
        <taxon>Ostariophysi</taxon>
        <taxon>Cypriniformes</taxon>
        <taxon>Cyprinidae</taxon>
        <taxon>Labeoninae</taxon>
        <taxon>Labeonini</taxon>
        <taxon>Cirrhinus</taxon>
    </lineage>
</organism>
<feature type="compositionally biased region" description="Basic and acidic residues" evidence="1">
    <location>
        <begin position="65"/>
        <end position="78"/>
    </location>
</feature>
<protein>
    <submittedName>
        <fullName evidence="2">Uncharacterized protein</fullName>
    </submittedName>
</protein>
<evidence type="ECO:0000313" key="3">
    <source>
        <dbReference type="Proteomes" id="UP001558613"/>
    </source>
</evidence>
<evidence type="ECO:0000313" key="2">
    <source>
        <dbReference type="EMBL" id="KAL1257506.1"/>
    </source>
</evidence>
<gene>
    <name evidence="2" type="ORF">QQF64_010750</name>
</gene>
<dbReference type="EMBL" id="JAYMGO010000017">
    <property type="protein sequence ID" value="KAL1257506.1"/>
    <property type="molecule type" value="Genomic_DNA"/>
</dbReference>